<feature type="chain" id="PRO_5042021625" description="DUF5018 domain-containing protein" evidence="1">
    <location>
        <begin position="22"/>
        <end position="159"/>
    </location>
</feature>
<evidence type="ECO:0000313" key="3">
    <source>
        <dbReference type="EMBL" id="AOW09144.1"/>
    </source>
</evidence>
<proteinExistence type="predicted"/>
<evidence type="ECO:0000259" key="2">
    <source>
        <dbReference type="Pfam" id="PF22243"/>
    </source>
</evidence>
<accession>A0AAC9I242</accession>
<keyword evidence="1" id="KW-0732">Signal</keyword>
<name>A0AAC9I242_9FLAO</name>
<dbReference type="PROSITE" id="PS51257">
    <property type="entry name" value="PROKAR_LIPOPROTEIN"/>
    <property type="match status" value="1"/>
</dbReference>
<dbReference type="Pfam" id="PF22243">
    <property type="entry name" value="DUF5018-rel"/>
    <property type="match status" value="1"/>
</dbReference>
<dbReference type="RefSeq" id="WP_035633598.1">
    <property type="nucleotide sequence ID" value="NZ_CP017479.1"/>
</dbReference>
<dbReference type="AlphaFoldDB" id="A0AAC9I242"/>
<sequence>MKLKNLFFLIFAMFSLSSCLNSDLEDLPEYEEANITNVTKVVHRYYDESNKWVDGSPVVTEKNMASLTRTIDNTAKTVIINCSVPPADATGSYNAAEKAKVSKTNLVVIFDISPAAIIVPLNGSPKLGVPGDWSAPRQYEVTAANGTKAVWTVTLNLTP</sequence>
<reference evidence="3 4" key="1">
    <citation type="submission" date="2016-10" db="EMBL/GenBank/DDBJ databases">
        <title>Flavobacterium gilvum sp. nov., isolated from stream water.</title>
        <authorList>
            <person name="Shin S.-K."/>
            <person name="Cho Y.-J."/>
            <person name="Yi H."/>
        </authorList>
    </citation>
    <scope>NUCLEOTIDE SEQUENCE [LARGE SCALE GENOMIC DNA]</scope>
    <source>
        <strain evidence="3 4">EM1308</strain>
    </source>
</reference>
<protein>
    <recommendedName>
        <fullName evidence="2">DUF5018 domain-containing protein</fullName>
    </recommendedName>
</protein>
<gene>
    <name evidence="3" type="ORF">EM308_06290</name>
</gene>
<keyword evidence="4" id="KW-1185">Reference proteome</keyword>
<evidence type="ECO:0000256" key="1">
    <source>
        <dbReference type="SAM" id="SignalP"/>
    </source>
</evidence>
<dbReference type="InterPro" id="IPR054460">
    <property type="entry name" value="DUF5018-rel"/>
</dbReference>
<evidence type="ECO:0000313" key="4">
    <source>
        <dbReference type="Proteomes" id="UP000175968"/>
    </source>
</evidence>
<feature type="domain" description="DUF5018" evidence="2">
    <location>
        <begin position="35"/>
        <end position="154"/>
    </location>
</feature>
<dbReference type="Gene3D" id="2.60.40.4120">
    <property type="match status" value="1"/>
</dbReference>
<dbReference type="KEGG" id="fgl:EM308_06290"/>
<dbReference type="Proteomes" id="UP000175968">
    <property type="component" value="Chromosome"/>
</dbReference>
<feature type="signal peptide" evidence="1">
    <location>
        <begin position="1"/>
        <end position="21"/>
    </location>
</feature>
<organism evidence="3 4">
    <name type="scientific">Flavobacterium gilvum</name>
    <dbReference type="NCBI Taxonomy" id="1492737"/>
    <lineage>
        <taxon>Bacteria</taxon>
        <taxon>Pseudomonadati</taxon>
        <taxon>Bacteroidota</taxon>
        <taxon>Flavobacteriia</taxon>
        <taxon>Flavobacteriales</taxon>
        <taxon>Flavobacteriaceae</taxon>
        <taxon>Flavobacterium</taxon>
    </lineage>
</organism>
<dbReference type="EMBL" id="CP017479">
    <property type="protein sequence ID" value="AOW09144.1"/>
    <property type="molecule type" value="Genomic_DNA"/>
</dbReference>